<dbReference type="Pfam" id="PF00232">
    <property type="entry name" value="Glyco_hydro_1"/>
    <property type="match status" value="1"/>
</dbReference>
<evidence type="ECO:0000256" key="1">
    <source>
        <dbReference type="ARBA" id="ARBA00010838"/>
    </source>
</evidence>
<accession>A0A835RMD2</accession>
<feature type="chain" id="PRO_5032534430" description="Beta-glucosidase" evidence="5">
    <location>
        <begin position="25"/>
        <end position="414"/>
    </location>
</feature>
<keyword evidence="7" id="KW-1185">Reference proteome</keyword>
<evidence type="ECO:0000256" key="4">
    <source>
        <dbReference type="RuleBase" id="RU003690"/>
    </source>
</evidence>
<evidence type="ECO:0000256" key="2">
    <source>
        <dbReference type="ARBA" id="ARBA00022729"/>
    </source>
</evidence>
<organism evidence="6 7">
    <name type="scientific">Vanilla planifolia</name>
    <name type="common">Vanilla</name>
    <dbReference type="NCBI Taxonomy" id="51239"/>
    <lineage>
        <taxon>Eukaryota</taxon>
        <taxon>Viridiplantae</taxon>
        <taxon>Streptophyta</taxon>
        <taxon>Embryophyta</taxon>
        <taxon>Tracheophyta</taxon>
        <taxon>Spermatophyta</taxon>
        <taxon>Magnoliopsida</taxon>
        <taxon>Liliopsida</taxon>
        <taxon>Asparagales</taxon>
        <taxon>Orchidaceae</taxon>
        <taxon>Vanilloideae</taxon>
        <taxon>Vanilleae</taxon>
        <taxon>Vanilla</taxon>
    </lineage>
</organism>
<dbReference type="EMBL" id="JADCNL010000002">
    <property type="protein sequence ID" value="KAG0491729.1"/>
    <property type="molecule type" value="Genomic_DNA"/>
</dbReference>
<dbReference type="GO" id="GO:0004565">
    <property type="term" value="F:beta-galactosidase activity"/>
    <property type="evidence" value="ECO:0007669"/>
    <property type="project" value="UniProtKB-ARBA"/>
</dbReference>
<dbReference type="SUPFAM" id="SSF51445">
    <property type="entry name" value="(Trans)glycosidases"/>
    <property type="match status" value="1"/>
</dbReference>
<evidence type="ECO:0000256" key="3">
    <source>
        <dbReference type="ARBA" id="ARBA00022801"/>
    </source>
</evidence>
<gene>
    <name evidence="6" type="ORF">HPP92_005127</name>
</gene>
<dbReference type="PROSITE" id="PS00653">
    <property type="entry name" value="GLYCOSYL_HYDROL_F1_2"/>
    <property type="match status" value="1"/>
</dbReference>
<evidence type="ECO:0008006" key="8">
    <source>
        <dbReference type="Google" id="ProtNLM"/>
    </source>
</evidence>
<comment type="caution">
    <text evidence="6">The sequence shown here is derived from an EMBL/GenBank/DDBJ whole genome shotgun (WGS) entry which is preliminary data.</text>
</comment>
<dbReference type="AlphaFoldDB" id="A0A835RMD2"/>
<proteinExistence type="inferred from homology"/>
<dbReference type="PANTHER" id="PTHR10353">
    <property type="entry name" value="GLYCOSYL HYDROLASE"/>
    <property type="match status" value="1"/>
</dbReference>
<dbReference type="FunFam" id="3.20.20.80:FF:000020">
    <property type="entry name" value="Beta-glucosidase 12"/>
    <property type="match status" value="1"/>
</dbReference>
<dbReference type="Proteomes" id="UP000636800">
    <property type="component" value="Chromosome 2"/>
</dbReference>
<feature type="signal peptide" evidence="5">
    <location>
        <begin position="1"/>
        <end position="24"/>
    </location>
</feature>
<dbReference type="Gene3D" id="3.20.20.80">
    <property type="entry name" value="Glycosidases"/>
    <property type="match status" value="1"/>
</dbReference>
<dbReference type="OrthoDB" id="1388414at2759"/>
<dbReference type="InterPro" id="IPR033132">
    <property type="entry name" value="GH_1_N_CS"/>
</dbReference>
<dbReference type="GO" id="GO:0008422">
    <property type="term" value="F:beta-glucosidase activity"/>
    <property type="evidence" value="ECO:0007669"/>
    <property type="project" value="UniProtKB-ARBA"/>
</dbReference>
<sequence length="414" mass="47073">MGRKLSTSIETFSLLLCFLSTASALDRSQFPPDFLFGTSTSSYQIEGGYLEGKKGLSNWDVFTHLPGNIEDNSNGDIADDHYHRYMEDIELMHSLGVNSYRFSISWSRILPQGRFGEVNQDGITFYNNILDALNSKGIQPFVTLNHYDIPQDLEDRYGAWLNPQIQKDFGYFAETCFKSFGNKVKYWSTFNEPNLMVKMGYIAGLYPPARCSQPYGHCPYGNSRVEPYIAAHNVILSHAIVVDIYRKKYQTKQQGSIGIVIEANWYKPFTFTFMDQLAMSRAIAFDIAWFLDPIILGDYPQEMREILGARLPTFSLKEKIKLQHKIDFIGVNHYTTLYAKDCLFSPCESKIAEGSGFVFLTGEKHGHFIGTPTAVQGMYVVPRGLQKMVLYVANRYKNMTIFITENGVPQDCNG</sequence>
<keyword evidence="3" id="KW-0378">Hydrolase</keyword>
<keyword evidence="2 5" id="KW-0732">Signal</keyword>
<evidence type="ECO:0000313" key="6">
    <source>
        <dbReference type="EMBL" id="KAG0491729.1"/>
    </source>
</evidence>
<evidence type="ECO:0000256" key="5">
    <source>
        <dbReference type="SAM" id="SignalP"/>
    </source>
</evidence>
<reference evidence="6 7" key="1">
    <citation type="journal article" date="2020" name="Nat. Food">
        <title>A phased Vanilla planifolia genome enables genetic improvement of flavour and production.</title>
        <authorList>
            <person name="Hasing T."/>
            <person name="Tang H."/>
            <person name="Brym M."/>
            <person name="Khazi F."/>
            <person name="Huang T."/>
            <person name="Chambers A.H."/>
        </authorList>
    </citation>
    <scope>NUCLEOTIDE SEQUENCE [LARGE SCALE GENOMIC DNA]</scope>
    <source>
        <tissue evidence="6">Leaf</tissue>
    </source>
</reference>
<dbReference type="PANTHER" id="PTHR10353:SF236">
    <property type="entry name" value="BETA-GLUCOSIDASE 18"/>
    <property type="match status" value="1"/>
</dbReference>
<dbReference type="GO" id="GO:0033907">
    <property type="term" value="F:beta-D-fucosidase activity"/>
    <property type="evidence" value="ECO:0007669"/>
    <property type="project" value="UniProtKB-ARBA"/>
</dbReference>
<comment type="similarity">
    <text evidence="1 4">Belongs to the glycosyl hydrolase 1 family.</text>
</comment>
<name>A0A835RMD2_VANPL</name>
<dbReference type="InterPro" id="IPR001360">
    <property type="entry name" value="Glyco_hydro_1"/>
</dbReference>
<dbReference type="GO" id="GO:0005975">
    <property type="term" value="P:carbohydrate metabolic process"/>
    <property type="evidence" value="ECO:0007669"/>
    <property type="project" value="InterPro"/>
</dbReference>
<evidence type="ECO:0000313" key="7">
    <source>
        <dbReference type="Proteomes" id="UP000636800"/>
    </source>
</evidence>
<protein>
    <recommendedName>
        <fullName evidence="8">Beta-glucosidase</fullName>
    </recommendedName>
</protein>
<dbReference type="InterPro" id="IPR017853">
    <property type="entry name" value="GH"/>
</dbReference>